<dbReference type="Pfam" id="PF05536">
    <property type="entry name" value="Neurochondrin"/>
    <property type="match status" value="3"/>
</dbReference>
<protein>
    <recommendedName>
        <fullName evidence="4">Neurochondrin</fullName>
    </recommendedName>
</protein>
<dbReference type="AlphaFoldDB" id="A0A8S1J629"/>
<gene>
    <name evidence="2" type="ORF">OSTQU699_LOCUS4334</name>
</gene>
<reference evidence="2" key="1">
    <citation type="submission" date="2020-12" db="EMBL/GenBank/DDBJ databases">
        <authorList>
            <person name="Iha C."/>
        </authorList>
    </citation>
    <scope>NUCLEOTIDE SEQUENCE</scope>
</reference>
<dbReference type="PANTHER" id="PTHR13109">
    <property type="entry name" value="NEUROCHONDRIN"/>
    <property type="match status" value="1"/>
</dbReference>
<dbReference type="InterPro" id="IPR008709">
    <property type="entry name" value="Neurochondrin"/>
</dbReference>
<evidence type="ECO:0000256" key="1">
    <source>
        <dbReference type="SAM" id="MobiDB-lite"/>
    </source>
</evidence>
<comment type="caution">
    <text evidence="2">The sequence shown here is derived from an EMBL/GenBank/DDBJ whole genome shotgun (WGS) entry which is preliminary data.</text>
</comment>
<dbReference type="PANTHER" id="PTHR13109:SF7">
    <property type="entry name" value="NEUROCHONDRIN"/>
    <property type="match status" value="1"/>
</dbReference>
<dbReference type="EMBL" id="CAJHUC010000930">
    <property type="protein sequence ID" value="CAD7698975.1"/>
    <property type="molecule type" value="Genomic_DNA"/>
</dbReference>
<dbReference type="InterPro" id="IPR016024">
    <property type="entry name" value="ARM-type_fold"/>
</dbReference>
<feature type="region of interest" description="Disordered" evidence="1">
    <location>
        <begin position="1"/>
        <end position="20"/>
    </location>
</feature>
<dbReference type="Proteomes" id="UP000708148">
    <property type="component" value="Unassembled WGS sequence"/>
</dbReference>
<feature type="region of interest" description="Disordered" evidence="1">
    <location>
        <begin position="383"/>
        <end position="463"/>
    </location>
</feature>
<feature type="compositionally biased region" description="Polar residues" evidence="1">
    <location>
        <begin position="407"/>
        <end position="417"/>
    </location>
</feature>
<evidence type="ECO:0000313" key="2">
    <source>
        <dbReference type="EMBL" id="CAD7698975.1"/>
    </source>
</evidence>
<evidence type="ECO:0000313" key="3">
    <source>
        <dbReference type="Proteomes" id="UP000708148"/>
    </source>
</evidence>
<name>A0A8S1J629_9CHLO</name>
<evidence type="ECO:0008006" key="4">
    <source>
        <dbReference type="Google" id="ProtNLM"/>
    </source>
</evidence>
<organism evidence="2 3">
    <name type="scientific">Ostreobium quekettii</name>
    <dbReference type="NCBI Taxonomy" id="121088"/>
    <lineage>
        <taxon>Eukaryota</taxon>
        <taxon>Viridiplantae</taxon>
        <taxon>Chlorophyta</taxon>
        <taxon>core chlorophytes</taxon>
        <taxon>Ulvophyceae</taxon>
        <taxon>TCBD clade</taxon>
        <taxon>Bryopsidales</taxon>
        <taxon>Ostreobineae</taxon>
        <taxon>Ostreobiaceae</taxon>
        <taxon>Ostreobium</taxon>
    </lineage>
</organism>
<proteinExistence type="predicted"/>
<accession>A0A8S1J629</accession>
<sequence>MFKQAAKTRASPPPPSTVMAAPDAGLQDCLALLRGPSDERRFVGLLLATKLLPAGGEDAAVAIWQSIGPRFLRRMLLPVGGPAACGPEPAGSTLEMQFMTVSLAMAVLSSICQVDRVAQSPELLEFVPSFVQVWKMKQRLKKWAAQGTSDGMEGNGVQHVLMDSLRCLSLVASRGEAGRRKCMESGTLGIVVSILKDDECPRPQQLACVKIAQALLTERPDARMEVMQGCSEELAALVPLLAGLLAGHTTAAVSSTEHGGPKEEDPAVVQLEVLHFMLLILPVPLPQAESLHAALRRHGEENLEGWPSLVRTGLHAILRTKTSPVQQHSALQLAAAMIDLLGARWLLELCVPTKTVDPGGQFVQVLAQVVRRETVLLLMDAKAPQQAVPSESARSSCAAEPKDTDNTCDASTSSLPYSAQAEPDVDHFHPWLGPSNDMSSSESEDGHESTGRPLMSTSNGRSQLATMSAGTRVSHMLPICFLVLEALVDVLSEGTESTDVVVDMESYAQCALLSEDLASKTFETVCDCFGEILEALIELTGNANWFKDNVGGLDRNMFVLACVRALGSFLAASPLAHEKALKELLPILMDMRSKTGWEDVGVQFLIPAFLQLTDPRRGEDAKGWVAMIAEPAVLTLFVNHTYEIVTSITNAMQESPYRQWQIVSLAEHFAILEMQNVDAAVHALWLLCNVCNQVSPSTTKEIERLRSGNMGSRSIWSSLWTALLQLAHFPPNYCPSPADAMHKPTVLPPQLSVSLLVACACLLSSMLRYLCWPGEDMEGTLSGEFGSAWYLVLEGLQAGASDFLGCEDTGDSTSEDMVAWRWATENATFLVRHNSAMLKTAKGVKWIQDMAFSRGKAMCKLKGDDGGLLAGFFGTIRAG</sequence>
<dbReference type="OrthoDB" id="8962942at2759"/>
<keyword evidence="3" id="KW-1185">Reference proteome</keyword>
<dbReference type="SUPFAM" id="SSF48371">
    <property type="entry name" value="ARM repeat"/>
    <property type="match status" value="1"/>
</dbReference>